<feature type="region of interest" description="Disordered" evidence="1">
    <location>
        <begin position="24"/>
        <end position="51"/>
    </location>
</feature>
<dbReference type="VEuPathDB" id="FungiDB:H310_14901"/>
<dbReference type="PANTHER" id="PTHR28678">
    <property type="entry name" value="CODANIN-1"/>
    <property type="match status" value="1"/>
</dbReference>
<comment type="caution">
    <text evidence="2">The sequence shown here is derived from an EMBL/GenBank/DDBJ whole genome shotgun (WGS) entry which is preliminary data.</text>
</comment>
<feature type="region of interest" description="Disordered" evidence="1">
    <location>
        <begin position="366"/>
        <end position="387"/>
    </location>
</feature>
<dbReference type="GO" id="GO:0006325">
    <property type="term" value="P:chromatin organization"/>
    <property type="evidence" value="ECO:0007669"/>
    <property type="project" value="TreeGrafter"/>
</dbReference>
<proteinExistence type="predicted"/>
<sequence length="694" mass="77669">MSNVAEVIDVPLKKDLMAKFESRLMAPPSDVEDASPSTVKKPQTTGESRIDKQDNVLASQEALQASMVNLPPHARPFSEPNNDTVHLDEIDHTPSPAALFYSFLLQTKLAPNTTVELQWLLSLLVQKKRDAEATYAKQFALSVLNTIPSWLEAYGVDVLKLVIETFQKALVATPLTDRFEQYLEQYEGDRATESQLAGAPLPIESEGTCRGFAIRSRFRPIRFSYLIVCHVLAIPSTHRNFALPFREDTDSRLHFRTPQESIIFTNREKARDGFLALLRSWQNARSAIRRQEDQIVRQSASAVLDDLVVENHWWFAQLFVMELLQVAVNPVGEYDHDLVLKIIHDDKQLKNADRLRKLHQRFTHVQSSKQTNLTLEKPGPLDASGHDPAVDDPSAFSDNQRFFYDFLVATNHFQFSSLVAMVLQANLSQTLATFPNTSSITTMRKQFSVKVLQAKLLGKFLGWLHYAPCWASPWPSKHNAAMEAATRDAINMRNHVQAPLDVASYLEVARMRKLKKETPPPVPASTVSTSLDGLYALSKLILDTPGDKTSHVHAFADLATWLTVSPIVLCCLFDTVPHIPLEDPSISFDIVRILRHILKTPQTLKEVNDFATSLVTSTVSASLKRDKPEAAVHFIKLVCDEWPSLGGSIQAILVEHVSTSTGIIQQLFLHSRVMFASAMASAHVVGCVDHLIPQ</sequence>
<organism evidence="2 3">
    <name type="scientific">Aphanomyces invadans</name>
    <dbReference type="NCBI Taxonomy" id="157072"/>
    <lineage>
        <taxon>Eukaryota</taxon>
        <taxon>Sar</taxon>
        <taxon>Stramenopiles</taxon>
        <taxon>Oomycota</taxon>
        <taxon>Saprolegniomycetes</taxon>
        <taxon>Saprolegniales</taxon>
        <taxon>Verrucalvaceae</taxon>
        <taxon>Aphanomyces</taxon>
    </lineage>
</organism>
<evidence type="ECO:0000313" key="2">
    <source>
        <dbReference type="EMBL" id="RHY26491.1"/>
    </source>
</evidence>
<gene>
    <name evidence="2" type="ORF">DYB32_007560</name>
</gene>
<dbReference type="Proteomes" id="UP000285060">
    <property type="component" value="Unassembled WGS sequence"/>
</dbReference>
<dbReference type="GO" id="GO:0005634">
    <property type="term" value="C:nucleus"/>
    <property type="evidence" value="ECO:0007669"/>
    <property type="project" value="TreeGrafter"/>
</dbReference>
<feature type="compositionally biased region" description="Polar residues" evidence="1">
    <location>
        <begin position="35"/>
        <end position="47"/>
    </location>
</feature>
<name>A0A418ANH8_9STRA</name>
<dbReference type="InterPro" id="IPR040031">
    <property type="entry name" value="Codanin-1"/>
</dbReference>
<dbReference type="PANTHER" id="PTHR28678:SF1">
    <property type="entry name" value="CODANIN-1"/>
    <property type="match status" value="1"/>
</dbReference>
<dbReference type="AlphaFoldDB" id="A0A418ANH8"/>
<reference evidence="2 3" key="1">
    <citation type="submission" date="2018-08" db="EMBL/GenBank/DDBJ databases">
        <title>Aphanomyces genome sequencing and annotation.</title>
        <authorList>
            <person name="Minardi D."/>
            <person name="Oidtmann B."/>
            <person name="Van Der Giezen M."/>
            <person name="Studholme D.J."/>
        </authorList>
    </citation>
    <scope>NUCLEOTIDE SEQUENCE [LARGE SCALE GENOMIC DNA]</scope>
    <source>
        <strain evidence="2 3">NJM0002</strain>
    </source>
</reference>
<dbReference type="EMBL" id="QUSY01000987">
    <property type="protein sequence ID" value="RHY26491.1"/>
    <property type="molecule type" value="Genomic_DNA"/>
</dbReference>
<accession>A0A418ANH8</accession>
<protein>
    <submittedName>
        <fullName evidence="2">Uncharacterized protein</fullName>
    </submittedName>
</protein>
<evidence type="ECO:0000256" key="1">
    <source>
        <dbReference type="SAM" id="MobiDB-lite"/>
    </source>
</evidence>
<keyword evidence="3" id="KW-1185">Reference proteome</keyword>
<evidence type="ECO:0000313" key="3">
    <source>
        <dbReference type="Proteomes" id="UP000285060"/>
    </source>
</evidence>